<name>A0A1G6HM08_9GAMM</name>
<dbReference type="InterPro" id="IPR023614">
    <property type="entry name" value="Porin_dom_sf"/>
</dbReference>
<evidence type="ECO:0000256" key="3">
    <source>
        <dbReference type="ARBA" id="ARBA00022729"/>
    </source>
</evidence>
<evidence type="ECO:0000313" key="5">
    <source>
        <dbReference type="EMBL" id="SDB95290.1"/>
    </source>
</evidence>
<dbReference type="EMBL" id="FMYL01000006">
    <property type="protein sequence ID" value="SDB95290.1"/>
    <property type="molecule type" value="Genomic_DNA"/>
</dbReference>
<keyword evidence="2" id="KW-0813">Transport</keyword>
<dbReference type="Pfam" id="PF03573">
    <property type="entry name" value="OprD"/>
    <property type="match status" value="1"/>
</dbReference>
<dbReference type="PANTHER" id="PTHR34596:SF2">
    <property type="entry name" value="CHITOPORIN"/>
    <property type="match status" value="1"/>
</dbReference>
<evidence type="ECO:0000256" key="2">
    <source>
        <dbReference type="ARBA" id="ARBA00022448"/>
    </source>
</evidence>
<feature type="chain" id="PRO_5017180226" evidence="4">
    <location>
        <begin position="26"/>
        <end position="423"/>
    </location>
</feature>
<accession>A0A1G6HM08</accession>
<sequence>MPKIHKKLALALVVNAALLSTTLHASEQSEAKGFVEDEKGSILFRNGWMYRDRTDGRADTNSWGQTAIVKIDSGYTQGLVGFGAGLIGDFTFKLGENNKAGNQMLYANGQKSDQWTRGGANIKARISNTTVVYGTQYLQLPVLSSSDYRLTPEYFTGTLVTSREFKNLELTYGHFTKDQDVNQISSDGNHLKRADVWGASYKFTDSLSGSYFGSKLEDALERNFLNLNYKMALANKASLTLDASGYHTKYDAGIYKSLSYPTGAADTAKKNNFWATSATYNQGPHTGMLTYQQSSGNVGYDYGIAGDGGATFALPNSYFSDFNGNSEKSMQAMYSIDLGEFGVPGLSWTTAYLYGWNIKVDGESKKGTERELFNQVKYTVQNGFAKGLSVKLRNSTYRTNDAYRSYIGNGSDWRGFIEYTVNF</sequence>
<reference evidence="6" key="1">
    <citation type="submission" date="2016-09" db="EMBL/GenBank/DDBJ databases">
        <authorList>
            <person name="Varghese N."/>
            <person name="Submissions S."/>
        </authorList>
    </citation>
    <scope>NUCLEOTIDE SEQUENCE [LARGE SCALE GENOMIC DNA]</scope>
    <source>
        <strain evidence="6">ANC 4422</strain>
    </source>
</reference>
<dbReference type="InterPro" id="IPR005318">
    <property type="entry name" value="OM_porin_bac"/>
</dbReference>
<gene>
    <name evidence="5" type="ORF">SAMN05421733_106152</name>
</gene>
<evidence type="ECO:0000256" key="1">
    <source>
        <dbReference type="ARBA" id="ARBA00009075"/>
    </source>
</evidence>
<proteinExistence type="inferred from homology"/>
<dbReference type="GO" id="GO:0016020">
    <property type="term" value="C:membrane"/>
    <property type="evidence" value="ECO:0007669"/>
    <property type="project" value="InterPro"/>
</dbReference>
<dbReference type="RefSeq" id="WP_092748294.1">
    <property type="nucleotide sequence ID" value="NZ_FMYL01000006.1"/>
</dbReference>
<keyword evidence="3 4" id="KW-0732">Signal</keyword>
<dbReference type="AlphaFoldDB" id="A0A1G6HM08"/>
<dbReference type="Proteomes" id="UP000242501">
    <property type="component" value="Unassembled WGS sequence"/>
</dbReference>
<organism evidence="5 6">
    <name type="scientific">Acinetobacter boissieri</name>
    <dbReference type="NCBI Taxonomy" id="1219383"/>
    <lineage>
        <taxon>Bacteria</taxon>
        <taxon>Pseudomonadati</taxon>
        <taxon>Pseudomonadota</taxon>
        <taxon>Gammaproteobacteria</taxon>
        <taxon>Moraxellales</taxon>
        <taxon>Moraxellaceae</taxon>
        <taxon>Acinetobacter</taxon>
    </lineage>
</organism>
<comment type="similarity">
    <text evidence="1">Belongs to the outer membrane porin (Opr) (TC 1.B.25) family.</text>
</comment>
<dbReference type="STRING" id="1219383.SAMN05421733_106152"/>
<dbReference type="Gene3D" id="2.40.160.10">
    <property type="entry name" value="Porin"/>
    <property type="match status" value="1"/>
</dbReference>
<keyword evidence="6" id="KW-1185">Reference proteome</keyword>
<feature type="signal peptide" evidence="4">
    <location>
        <begin position="1"/>
        <end position="25"/>
    </location>
</feature>
<dbReference type="GO" id="GO:0015288">
    <property type="term" value="F:porin activity"/>
    <property type="evidence" value="ECO:0007669"/>
    <property type="project" value="TreeGrafter"/>
</dbReference>
<evidence type="ECO:0000313" key="6">
    <source>
        <dbReference type="Proteomes" id="UP000242501"/>
    </source>
</evidence>
<evidence type="ECO:0000256" key="4">
    <source>
        <dbReference type="SAM" id="SignalP"/>
    </source>
</evidence>
<protein>
    <submittedName>
        <fullName evidence="5">Outer membrane porin, OprD family</fullName>
    </submittedName>
</protein>
<dbReference type="PANTHER" id="PTHR34596">
    <property type="entry name" value="CHITOPORIN"/>
    <property type="match status" value="1"/>
</dbReference>
<dbReference type="OrthoDB" id="6759120at2"/>